<sequence>MRDDFSLLKSKVNSHADDIKTLEGQLSLLSAKLSSRTLMEDNERGLAVVIRSGKMAEGNVMEDEDPRMQEESQDIEEREWHVPQNLAKEPKEDAEQHVSVPKVTYHIPKISPPFRQCLKKKNEDEKFKKNLSVFKNLSINLFMVEALLEMSGYAKFMKELVTKKRSLEYETIEVPHSCSAIMTNESITKREDLGAFTIPCIIGMLQFAKALYDLGASINLMPYAIYKQLGLGEPKATTMRFLMADRSIKHPVGILHDILVKVDRFIFSADFVILDYEIDAEIPIILGRPFLATGRVLVDVGREN</sequence>
<dbReference type="Proteomes" id="UP001311915">
    <property type="component" value="Unassembled WGS sequence"/>
</dbReference>
<dbReference type="CDD" id="cd00303">
    <property type="entry name" value="retropepsin_like"/>
    <property type="match status" value="1"/>
</dbReference>
<organism evidence="1 2">
    <name type="scientific">Solanum pinnatisectum</name>
    <name type="common">tansyleaf nightshade</name>
    <dbReference type="NCBI Taxonomy" id="50273"/>
    <lineage>
        <taxon>Eukaryota</taxon>
        <taxon>Viridiplantae</taxon>
        <taxon>Streptophyta</taxon>
        <taxon>Embryophyta</taxon>
        <taxon>Tracheophyta</taxon>
        <taxon>Spermatophyta</taxon>
        <taxon>Magnoliopsida</taxon>
        <taxon>eudicotyledons</taxon>
        <taxon>Gunneridae</taxon>
        <taxon>Pentapetalae</taxon>
        <taxon>asterids</taxon>
        <taxon>lamiids</taxon>
        <taxon>Solanales</taxon>
        <taxon>Solanaceae</taxon>
        <taxon>Solanoideae</taxon>
        <taxon>Solaneae</taxon>
        <taxon>Solanum</taxon>
    </lineage>
</organism>
<accession>A0AAV9LY87</accession>
<proteinExistence type="predicted"/>
<dbReference type="AlphaFoldDB" id="A0AAV9LY87"/>
<name>A0AAV9LY87_9SOLN</name>
<dbReference type="EMBL" id="JAWPEI010000004">
    <property type="protein sequence ID" value="KAK4729660.1"/>
    <property type="molecule type" value="Genomic_DNA"/>
</dbReference>
<evidence type="ECO:0000313" key="1">
    <source>
        <dbReference type="EMBL" id="KAK4729660.1"/>
    </source>
</evidence>
<reference evidence="1 2" key="1">
    <citation type="submission" date="2023-10" db="EMBL/GenBank/DDBJ databases">
        <title>Genome-Wide Identification Analysis in wild type Solanum Pinnatisectum Reveals Some Genes Defensing Phytophthora Infestans.</title>
        <authorList>
            <person name="Sun C."/>
        </authorList>
    </citation>
    <scope>NUCLEOTIDE SEQUENCE [LARGE SCALE GENOMIC DNA]</scope>
    <source>
        <strain evidence="1">LQN</strain>
        <tissue evidence="1">Leaf</tissue>
    </source>
</reference>
<dbReference type="InterPro" id="IPR021109">
    <property type="entry name" value="Peptidase_aspartic_dom_sf"/>
</dbReference>
<dbReference type="PANTHER" id="PTHR33067:SF9">
    <property type="entry name" value="RNA-DIRECTED DNA POLYMERASE"/>
    <property type="match status" value="1"/>
</dbReference>
<evidence type="ECO:0000313" key="2">
    <source>
        <dbReference type="Proteomes" id="UP001311915"/>
    </source>
</evidence>
<dbReference type="Gene3D" id="2.40.70.10">
    <property type="entry name" value="Acid Proteases"/>
    <property type="match status" value="1"/>
</dbReference>
<keyword evidence="2" id="KW-1185">Reference proteome</keyword>
<dbReference type="PANTHER" id="PTHR33067">
    <property type="entry name" value="RNA-DIRECTED DNA POLYMERASE-RELATED"/>
    <property type="match status" value="1"/>
</dbReference>
<protein>
    <submittedName>
        <fullName evidence="1">Uncharacterized protein</fullName>
    </submittedName>
</protein>
<comment type="caution">
    <text evidence="1">The sequence shown here is derived from an EMBL/GenBank/DDBJ whole genome shotgun (WGS) entry which is preliminary data.</text>
</comment>
<gene>
    <name evidence="1" type="ORF">R3W88_022648</name>
</gene>